<feature type="transmembrane region" description="Helical" evidence="1">
    <location>
        <begin position="75"/>
        <end position="92"/>
    </location>
</feature>
<name>A0ABM9P9I2_9FLAO</name>
<proteinExistence type="predicted"/>
<protein>
    <submittedName>
        <fullName evidence="2">DUF3667 domain-containing protein</fullName>
    </submittedName>
</protein>
<keyword evidence="1" id="KW-0472">Membrane</keyword>
<feature type="transmembrane region" description="Helical" evidence="1">
    <location>
        <begin position="124"/>
        <end position="143"/>
    </location>
</feature>
<dbReference type="RefSeq" id="WP_348714361.1">
    <property type="nucleotide sequence ID" value="NZ_CAXJIO010000010.1"/>
</dbReference>
<keyword evidence="3" id="KW-1185">Reference proteome</keyword>
<reference evidence="2 3" key="1">
    <citation type="submission" date="2024-05" db="EMBL/GenBank/DDBJ databases">
        <authorList>
            <person name="Duchaud E."/>
        </authorList>
    </citation>
    <scope>NUCLEOTIDE SEQUENCE [LARGE SCALE GENOMIC DNA]</scope>
    <source>
        <strain evidence="2">Ena-SAMPLE-TAB-13-05-2024-13:56:06:370-140308</strain>
    </source>
</reference>
<gene>
    <name evidence="2" type="ORF">T190423A01A_10727</name>
</gene>
<evidence type="ECO:0000313" key="2">
    <source>
        <dbReference type="EMBL" id="CAL2102164.1"/>
    </source>
</evidence>
<feature type="transmembrane region" description="Helical" evidence="1">
    <location>
        <begin position="213"/>
        <end position="237"/>
    </location>
</feature>
<dbReference type="Pfam" id="PF12412">
    <property type="entry name" value="DUF3667"/>
    <property type="match status" value="1"/>
</dbReference>
<organism evidence="2 3">
    <name type="scientific">Tenacibaculum polynesiense</name>
    <dbReference type="NCBI Taxonomy" id="3137857"/>
    <lineage>
        <taxon>Bacteria</taxon>
        <taxon>Pseudomonadati</taxon>
        <taxon>Bacteroidota</taxon>
        <taxon>Flavobacteriia</taxon>
        <taxon>Flavobacteriales</taxon>
        <taxon>Flavobacteriaceae</taxon>
        <taxon>Tenacibaculum</taxon>
    </lineage>
</organism>
<keyword evidence="1" id="KW-0812">Transmembrane</keyword>
<evidence type="ECO:0000256" key="1">
    <source>
        <dbReference type="SAM" id="Phobius"/>
    </source>
</evidence>
<comment type="caution">
    <text evidence="2">The sequence shown here is derived from an EMBL/GenBank/DDBJ whole genome shotgun (WGS) entry which is preliminary data.</text>
</comment>
<dbReference type="InterPro" id="IPR022134">
    <property type="entry name" value="DUF3667"/>
</dbReference>
<accession>A0ABM9P9I2</accession>
<dbReference type="EMBL" id="CAXJIO010000010">
    <property type="protein sequence ID" value="CAL2102164.1"/>
    <property type="molecule type" value="Genomic_DNA"/>
</dbReference>
<feature type="transmembrane region" description="Helical" evidence="1">
    <location>
        <begin position="180"/>
        <end position="201"/>
    </location>
</feature>
<feature type="transmembrane region" description="Helical" evidence="1">
    <location>
        <begin position="155"/>
        <end position="174"/>
    </location>
</feature>
<sequence length="239" mass="27803">MEAICKNCESKIEGNYCNHCGQRTAIDKVSFKETFQDLANAFFSVDAPFYLTFKELFLNPGKLFRAFLEGKRKTYYKPVSFFVLTMIVYLLTRSLINYDPMTTAGVKVDGHILAKAGKYMVKNINNIMFVFVFSLGVFLKAFFYKKYSLAEYTAIAFYLIGVYTIFGTITMFYLKYKGPNYKVVPMILFLMYLIYALISFFQKNKIVVLIKTIFVFLLSFSTYTLLGFFMSLLIVWLRN</sequence>
<keyword evidence="1" id="KW-1133">Transmembrane helix</keyword>
<dbReference type="Proteomes" id="UP001497527">
    <property type="component" value="Unassembled WGS sequence"/>
</dbReference>
<evidence type="ECO:0000313" key="3">
    <source>
        <dbReference type="Proteomes" id="UP001497527"/>
    </source>
</evidence>